<protein>
    <submittedName>
        <fullName evidence="3">Uncharacterized protein</fullName>
    </submittedName>
</protein>
<reference evidence="3" key="2">
    <citation type="submission" date="2016-06" db="UniProtKB">
        <authorList>
            <consortium name="WormBaseParasite"/>
        </authorList>
    </citation>
    <scope>IDENTIFICATION</scope>
</reference>
<sequence>MPTAHSPLGNTIRLKLERAGHGQGTRAGHAGRARGQGTRAGHAGRARAGRTRPGAGVGSGVEQMRSTQL</sequence>
<evidence type="ECO:0000313" key="3">
    <source>
        <dbReference type="WBParaSite" id="GPLIN_001471700"/>
    </source>
</evidence>
<dbReference type="Proteomes" id="UP000050741">
    <property type="component" value="Unassembled WGS sequence"/>
</dbReference>
<dbReference type="AlphaFoldDB" id="A0A183CPB0"/>
<reference evidence="2" key="1">
    <citation type="submission" date="2014-05" db="EMBL/GenBank/DDBJ databases">
        <title>The genome and life-stage specific transcriptomes of Globodera pallida elucidate key aspects of plant parasitism by a cyst nematode.</title>
        <authorList>
            <person name="Cotton J.A."/>
            <person name="Lilley C.J."/>
            <person name="Jones L.M."/>
            <person name="Kikuchi T."/>
            <person name="Reid A.J."/>
            <person name="Thorpe P."/>
            <person name="Tsai I.J."/>
            <person name="Beasley H."/>
            <person name="Blok V."/>
            <person name="Cock P.J.A."/>
            <person name="Van den Akker S.E."/>
            <person name="Holroyd N."/>
            <person name="Hunt M."/>
            <person name="Mantelin S."/>
            <person name="Naghra H."/>
            <person name="Pain A."/>
            <person name="Palomares-Rius J.E."/>
            <person name="Zarowiecki M."/>
            <person name="Berriman M."/>
            <person name="Jones J.T."/>
            <person name="Urwin P.E."/>
        </authorList>
    </citation>
    <scope>NUCLEOTIDE SEQUENCE [LARGE SCALE GENOMIC DNA]</scope>
    <source>
        <strain evidence="2">Lindley</strain>
    </source>
</reference>
<organism evidence="2 3">
    <name type="scientific">Globodera pallida</name>
    <name type="common">Potato cyst nematode worm</name>
    <name type="synonym">Heterodera pallida</name>
    <dbReference type="NCBI Taxonomy" id="36090"/>
    <lineage>
        <taxon>Eukaryota</taxon>
        <taxon>Metazoa</taxon>
        <taxon>Ecdysozoa</taxon>
        <taxon>Nematoda</taxon>
        <taxon>Chromadorea</taxon>
        <taxon>Rhabditida</taxon>
        <taxon>Tylenchina</taxon>
        <taxon>Tylenchomorpha</taxon>
        <taxon>Tylenchoidea</taxon>
        <taxon>Heteroderidae</taxon>
        <taxon>Heteroderinae</taxon>
        <taxon>Globodera</taxon>
    </lineage>
</organism>
<feature type="region of interest" description="Disordered" evidence="1">
    <location>
        <begin position="1"/>
        <end position="69"/>
    </location>
</feature>
<evidence type="ECO:0000313" key="2">
    <source>
        <dbReference type="Proteomes" id="UP000050741"/>
    </source>
</evidence>
<name>A0A183CPB0_GLOPA</name>
<accession>A0A183CPB0</accession>
<dbReference type="WBParaSite" id="GPLIN_001471700">
    <property type="protein sequence ID" value="GPLIN_001471700"/>
    <property type="gene ID" value="GPLIN_001471700"/>
</dbReference>
<feature type="compositionally biased region" description="Low complexity" evidence="1">
    <location>
        <begin position="24"/>
        <end position="41"/>
    </location>
</feature>
<keyword evidence="2" id="KW-1185">Reference proteome</keyword>
<proteinExistence type="predicted"/>
<evidence type="ECO:0000256" key="1">
    <source>
        <dbReference type="SAM" id="MobiDB-lite"/>
    </source>
</evidence>